<feature type="non-terminal residue" evidence="1">
    <location>
        <position position="241"/>
    </location>
</feature>
<comment type="caution">
    <text evidence="1">The sequence shown here is derived from an EMBL/GenBank/DDBJ whole genome shotgun (WGS) entry which is preliminary data.</text>
</comment>
<protein>
    <recommendedName>
        <fullName evidence="3">Retrotransposon gag domain-containing protein</fullName>
    </recommendedName>
</protein>
<evidence type="ECO:0000313" key="2">
    <source>
        <dbReference type="Proteomes" id="UP000198211"/>
    </source>
</evidence>
<organism evidence="1 2">
    <name type="scientific">Phytophthora megakarya</name>
    <dbReference type="NCBI Taxonomy" id="4795"/>
    <lineage>
        <taxon>Eukaryota</taxon>
        <taxon>Sar</taxon>
        <taxon>Stramenopiles</taxon>
        <taxon>Oomycota</taxon>
        <taxon>Peronosporomycetes</taxon>
        <taxon>Peronosporales</taxon>
        <taxon>Peronosporaceae</taxon>
        <taxon>Phytophthora</taxon>
    </lineage>
</organism>
<accession>A0A225V595</accession>
<dbReference type="OrthoDB" id="115111at2759"/>
<evidence type="ECO:0008006" key="3">
    <source>
        <dbReference type="Google" id="ProtNLM"/>
    </source>
</evidence>
<keyword evidence="2" id="KW-1185">Reference proteome</keyword>
<reference evidence="2" key="1">
    <citation type="submission" date="2017-03" db="EMBL/GenBank/DDBJ databases">
        <title>Phytopthora megakarya and P. palmivora, two closely related causual agents of cacao black pod achieved similar genome size and gene model numbers by different mechanisms.</title>
        <authorList>
            <person name="Ali S."/>
            <person name="Shao J."/>
            <person name="Larry D.J."/>
            <person name="Kronmiller B."/>
            <person name="Shen D."/>
            <person name="Strem M.D."/>
            <person name="Melnick R.L."/>
            <person name="Guiltinan M.J."/>
            <person name="Tyler B.M."/>
            <person name="Meinhardt L.W."/>
            <person name="Bailey B.A."/>
        </authorList>
    </citation>
    <scope>NUCLEOTIDE SEQUENCE [LARGE SCALE GENOMIC DNA]</scope>
    <source>
        <strain evidence="2">zdho120</strain>
    </source>
</reference>
<sequence length="241" mass="27688">MPTSIRNALQMLQPFYSDDATAERGGSFWEAFERATVGLDDVLRLSAFRDRLKGKAGEQWWAHSRIDDFETLKTRFYNRFICQTPQQRIELLKKTIRTRGMSAEVWGDLISKLCDDACCYDPDMRYQYFLSGLRNRDWKSMLSNAMVDSIPQAVTVLLYKNMHLPVENDADFEDDPQQKSSENAIMQQMLTLMQQTQNMLAQQQQQQYAQASVPQAALQPIAVAHYEDPAFENAPNAINAV</sequence>
<dbReference type="AlphaFoldDB" id="A0A225V595"/>
<gene>
    <name evidence="1" type="ORF">PHMEG_00028718</name>
</gene>
<dbReference type="Proteomes" id="UP000198211">
    <property type="component" value="Unassembled WGS sequence"/>
</dbReference>
<name>A0A225V595_9STRA</name>
<dbReference type="EMBL" id="NBNE01007846">
    <property type="protein sequence ID" value="OWZ00159.1"/>
    <property type="molecule type" value="Genomic_DNA"/>
</dbReference>
<proteinExistence type="predicted"/>
<evidence type="ECO:0000313" key="1">
    <source>
        <dbReference type="EMBL" id="OWZ00159.1"/>
    </source>
</evidence>